<dbReference type="EMBL" id="JAUPFM010000014">
    <property type="protein sequence ID" value="KAK2830747.1"/>
    <property type="molecule type" value="Genomic_DNA"/>
</dbReference>
<evidence type="ECO:0000256" key="2">
    <source>
        <dbReference type="SAM" id="Phobius"/>
    </source>
</evidence>
<feature type="compositionally biased region" description="Polar residues" evidence="1">
    <location>
        <begin position="175"/>
        <end position="184"/>
    </location>
</feature>
<name>A0AA88M690_CHASR</name>
<dbReference type="Proteomes" id="UP001187415">
    <property type="component" value="Unassembled WGS sequence"/>
</dbReference>
<organism evidence="3 4">
    <name type="scientific">Channa striata</name>
    <name type="common">Snakehead murrel</name>
    <name type="synonym">Ophicephalus striatus</name>
    <dbReference type="NCBI Taxonomy" id="64152"/>
    <lineage>
        <taxon>Eukaryota</taxon>
        <taxon>Metazoa</taxon>
        <taxon>Chordata</taxon>
        <taxon>Craniata</taxon>
        <taxon>Vertebrata</taxon>
        <taxon>Euteleostomi</taxon>
        <taxon>Actinopterygii</taxon>
        <taxon>Neopterygii</taxon>
        <taxon>Teleostei</taxon>
        <taxon>Neoteleostei</taxon>
        <taxon>Acanthomorphata</taxon>
        <taxon>Anabantaria</taxon>
        <taxon>Anabantiformes</taxon>
        <taxon>Channoidei</taxon>
        <taxon>Channidae</taxon>
        <taxon>Channa</taxon>
    </lineage>
</organism>
<feature type="region of interest" description="Disordered" evidence="1">
    <location>
        <begin position="165"/>
        <end position="184"/>
    </location>
</feature>
<feature type="transmembrane region" description="Helical" evidence="2">
    <location>
        <begin position="139"/>
        <end position="157"/>
    </location>
</feature>
<proteinExistence type="predicted"/>
<sequence>MVCEIYFRFGCCDPGPDGKLTEPRLWVACDPQSHMDEVKTLVNEDGAAKVVPSFHLRRPWPEGLHRHRATAAPNRGCLSQPVPEETFVSTLKWFFLVTLGLCVYSVVCLLLFLENLNDGPSAWNIILYPKWFVSTEAKVWGVALLTIFAVVCVRAFIKKLKKTTGSASPGREEVQTISSSIQQV</sequence>
<keyword evidence="4" id="KW-1185">Reference proteome</keyword>
<gene>
    <name evidence="3" type="ORF">Q5P01_018678</name>
</gene>
<keyword evidence="2" id="KW-0812">Transmembrane</keyword>
<reference evidence="3" key="1">
    <citation type="submission" date="2023-07" db="EMBL/GenBank/DDBJ databases">
        <title>Chromosome-level Genome Assembly of Striped Snakehead (Channa striata).</title>
        <authorList>
            <person name="Liu H."/>
        </authorList>
    </citation>
    <scope>NUCLEOTIDE SEQUENCE</scope>
    <source>
        <strain evidence="3">Gz</strain>
        <tissue evidence="3">Muscle</tissue>
    </source>
</reference>
<protein>
    <submittedName>
        <fullName evidence="3">Uncharacterized protein</fullName>
    </submittedName>
</protein>
<dbReference type="AlphaFoldDB" id="A0AA88M690"/>
<keyword evidence="2" id="KW-0472">Membrane</keyword>
<keyword evidence="2" id="KW-1133">Transmembrane helix</keyword>
<evidence type="ECO:0000313" key="4">
    <source>
        <dbReference type="Proteomes" id="UP001187415"/>
    </source>
</evidence>
<evidence type="ECO:0000256" key="1">
    <source>
        <dbReference type="SAM" id="MobiDB-lite"/>
    </source>
</evidence>
<feature type="transmembrane region" description="Helical" evidence="2">
    <location>
        <begin position="93"/>
        <end position="113"/>
    </location>
</feature>
<comment type="caution">
    <text evidence="3">The sequence shown here is derived from an EMBL/GenBank/DDBJ whole genome shotgun (WGS) entry which is preliminary data.</text>
</comment>
<evidence type="ECO:0000313" key="3">
    <source>
        <dbReference type="EMBL" id="KAK2830747.1"/>
    </source>
</evidence>
<accession>A0AA88M690</accession>